<proteinExistence type="predicted"/>
<dbReference type="InterPro" id="IPR000551">
    <property type="entry name" value="MerR-type_HTH_dom"/>
</dbReference>
<evidence type="ECO:0000256" key="1">
    <source>
        <dbReference type="ARBA" id="ARBA00023125"/>
    </source>
</evidence>
<sequence length="123" mass="14499">MTYSTKQVMAMTDLSKDALRYYEQIGILNPVARDKNRYRMYSEDDVTWLQMVKLMRSMGVKAESFIGQQGSTLAERRVFTAQYQQQVRRQIEQLQRIDRQLTEKLAFLDHLQTGADVKNEEAR</sequence>
<dbReference type="SUPFAM" id="SSF46955">
    <property type="entry name" value="Putative DNA-binding domain"/>
    <property type="match status" value="1"/>
</dbReference>
<feature type="domain" description="HTH merR-type" evidence="2">
    <location>
        <begin position="2"/>
        <end position="60"/>
    </location>
</feature>
<name>A0A0R2MXZ3_9LACO</name>
<evidence type="ECO:0000313" key="3">
    <source>
        <dbReference type="EMBL" id="KRO18423.1"/>
    </source>
</evidence>
<dbReference type="Pfam" id="PF13411">
    <property type="entry name" value="MerR_1"/>
    <property type="match status" value="1"/>
</dbReference>
<protein>
    <recommendedName>
        <fullName evidence="2">HTH merR-type domain-containing protein</fullName>
    </recommendedName>
</protein>
<dbReference type="STRING" id="1293598.IV56_GL001557"/>
<reference evidence="3 4" key="1">
    <citation type="journal article" date="2015" name="Genome Announc.">
        <title>Expanding the biotechnology potential of lactobacilli through comparative genomics of 213 strains and associated genera.</title>
        <authorList>
            <person name="Sun Z."/>
            <person name="Harris H.M."/>
            <person name="McCann A."/>
            <person name="Guo C."/>
            <person name="Argimon S."/>
            <person name="Zhang W."/>
            <person name="Yang X."/>
            <person name="Jeffery I.B."/>
            <person name="Cooney J.C."/>
            <person name="Kagawa T.F."/>
            <person name="Liu W."/>
            <person name="Song Y."/>
            <person name="Salvetti E."/>
            <person name="Wrobel A."/>
            <person name="Rasinkangas P."/>
            <person name="Parkhill J."/>
            <person name="Rea M.C."/>
            <person name="O'Sullivan O."/>
            <person name="Ritari J."/>
            <person name="Douillard F.P."/>
            <person name="Paul Ross R."/>
            <person name="Yang R."/>
            <person name="Briner A.E."/>
            <person name="Felis G.E."/>
            <person name="de Vos W.M."/>
            <person name="Barrangou R."/>
            <person name="Klaenhammer T.R."/>
            <person name="Caufield P.W."/>
            <person name="Cui Y."/>
            <person name="Zhang H."/>
            <person name="O'Toole P.W."/>
        </authorList>
    </citation>
    <scope>NUCLEOTIDE SEQUENCE [LARGE SCALE GENOMIC DNA]</scope>
    <source>
        <strain evidence="3 4">DSM 24301</strain>
    </source>
</reference>
<dbReference type="PANTHER" id="PTHR30204">
    <property type="entry name" value="REDOX-CYCLING DRUG-SENSING TRANSCRIPTIONAL ACTIVATOR SOXR"/>
    <property type="match status" value="1"/>
</dbReference>
<keyword evidence="4" id="KW-1185">Reference proteome</keyword>
<keyword evidence="1" id="KW-0238">DNA-binding</keyword>
<dbReference type="InterPro" id="IPR047057">
    <property type="entry name" value="MerR_fam"/>
</dbReference>
<dbReference type="PATRIC" id="fig|1293598.4.peg.1622"/>
<evidence type="ECO:0000259" key="2">
    <source>
        <dbReference type="PROSITE" id="PS50937"/>
    </source>
</evidence>
<dbReference type="PANTHER" id="PTHR30204:SF98">
    <property type="entry name" value="HTH-TYPE TRANSCRIPTIONAL REGULATOR ADHR"/>
    <property type="match status" value="1"/>
</dbReference>
<dbReference type="AlphaFoldDB" id="A0A0R2MXZ3"/>
<dbReference type="GO" id="GO:0003677">
    <property type="term" value="F:DNA binding"/>
    <property type="evidence" value="ECO:0007669"/>
    <property type="project" value="UniProtKB-KW"/>
</dbReference>
<dbReference type="RefSeq" id="WP_054776537.1">
    <property type="nucleotide sequence ID" value="NZ_BBBX01000001.1"/>
</dbReference>
<dbReference type="GO" id="GO:0003700">
    <property type="term" value="F:DNA-binding transcription factor activity"/>
    <property type="evidence" value="ECO:0007669"/>
    <property type="project" value="InterPro"/>
</dbReference>
<dbReference type="SMART" id="SM00422">
    <property type="entry name" value="HTH_MERR"/>
    <property type="match status" value="1"/>
</dbReference>
<accession>A0A0R2MXZ3</accession>
<dbReference type="InterPro" id="IPR009061">
    <property type="entry name" value="DNA-bd_dom_put_sf"/>
</dbReference>
<dbReference type="EMBL" id="JQCE01000005">
    <property type="protein sequence ID" value="KRO18423.1"/>
    <property type="molecule type" value="Genomic_DNA"/>
</dbReference>
<dbReference type="Proteomes" id="UP000050969">
    <property type="component" value="Unassembled WGS sequence"/>
</dbReference>
<comment type="caution">
    <text evidence="3">The sequence shown here is derived from an EMBL/GenBank/DDBJ whole genome shotgun (WGS) entry which is preliminary data.</text>
</comment>
<evidence type="ECO:0000313" key="4">
    <source>
        <dbReference type="Proteomes" id="UP000050969"/>
    </source>
</evidence>
<dbReference type="PROSITE" id="PS50937">
    <property type="entry name" value="HTH_MERR_2"/>
    <property type="match status" value="1"/>
</dbReference>
<dbReference type="Gene3D" id="1.10.1660.10">
    <property type="match status" value="1"/>
</dbReference>
<organism evidence="3 4">
    <name type="scientific">Lacticaseibacillus saniviri JCM 17471 = DSM 24301</name>
    <dbReference type="NCBI Taxonomy" id="1293598"/>
    <lineage>
        <taxon>Bacteria</taxon>
        <taxon>Bacillati</taxon>
        <taxon>Bacillota</taxon>
        <taxon>Bacilli</taxon>
        <taxon>Lactobacillales</taxon>
        <taxon>Lactobacillaceae</taxon>
        <taxon>Lacticaseibacillus</taxon>
    </lineage>
</organism>
<gene>
    <name evidence="3" type="ORF">IV56_GL001557</name>
</gene>